<comment type="catalytic activity">
    <reaction evidence="13">
        <text>2 D-alanine + ATP = D-alanyl-D-alanine + ADP + phosphate + H(+)</text>
        <dbReference type="Rhea" id="RHEA:11224"/>
        <dbReference type="ChEBI" id="CHEBI:15378"/>
        <dbReference type="ChEBI" id="CHEBI:30616"/>
        <dbReference type="ChEBI" id="CHEBI:43474"/>
        <dbReference type="ChEBI" id="CHEBI:57416"/>
        <dbReference type="ChEBI" id="CHEBI:57822"/>
        <dbReference type="ChEBI" id="CHEBI:456216"/>
        <dbReference type="EC" id="6.3.2.4"/>
    </reaction>
</comment>
<dbReference type="NCBIfam" id="NF002378">
    <property type="entry name" value="PRK01372.1"/>
    <property type="match status" value="1"/>
</dbReference>
<dbReference type="EC" id="6.3.2.4" evidence="13"/>
<evidence type="ECO:0000256" key="4">
    <source>
        <dbReference type="ARBA" id="ARBA00022598"/>
    </source>
</evidence>
<evidence type="ECO:0000313" key="17">
    <source>
        <dbReference type="Proteomes" id="UP001500957"/>
    </source>
</evidence>
<dbReference type="GO" id="GO:0016874">
    <property type="term" value="F:ligase activity"/>
    <property type="evidence" value="ECO:0007669"/>
    <property type="project" value="UniProtKB-KW"/>
</dbReference>
<dbReference type="PROSITE" id="PS00844">
    <property type="entry name" value="DALA_DALA_LIGASE_2"/>
    <property type="match status" value="1"/>
</dbReference>
<keyword evidence="5" id="KW-0479">Metal-binding</keyword>
<name>A0ABN1H8J2_9ACTN</name>
<evidence type="ECO:0000256" key="2">
    <source>
        <dbReference type="ARBA" id="ARBA00001946"/>
    </source>
</evidence>
<keyword evidence="6 14" id="KW-0547">Nucleotide-binding</keyword>
<comment type="caution">
    <text evidence="16">The sequence shown here is derived from an EMBL/GenBank/DDBJ whole genome shotgun (WGS) entry which is preliminary data.</text>
</comment>
<keyword evidence="11" id="KW-0464">Manganese</keyword>
<evidence type="ECO:0000256" key="10">
    <source>
        <dbReference type="ARBA" id="ARBA00022984"/>
    </source>
</evidence>
<dbReference type="PANTHER" id="PTHR23132">
    <property type="entry name" value="D-ALANINE--D-ALANINE LIGASE"/>
    <property type="match status" value="1"/>
</dbReference>
<comment type="cofactor">
    <cofactor evidence="2">
        <name>Mg(2+)</name>
        <dbReference type="ChEBI" id="CHEBI:18420"/>
    </cofactor>
</comment>
<keyword evidence="8" id="KW-0460">Magnesium</keyword>
<comment type="cofactor">
    <cofactor evidence="1">
        <name>Mn(2+)</name>
        <dbReference type="ChEBI" id="CHEBI:29035"/>
    </cofactor>
</comment>
<keyword evidence="12 13" id="KW-0961">Cell wall biogenesis/degradation</keyword>
<evidence type="ECO:0000256" key="7">
    <source>
        <dbReference type="ARBA" id="ARBA00022840"/>
    </source>
</evidence>
<dbReference type="PANTHER" id="PTHR23132:SF25">
    <property type="entry name" value="D-ALANINE--D-ALANINE LIGASE A"/>
    <property type="match status" value="1"/>
</dbReference>
<keyword evidence="10 13" id="KW-0573">Peptidoglycan synthesis</keyword>
<comment type="pathway">
    <text evidence="13">Cell wall biogenesis; peptidoglycan biosynthesis.</text>
</comment>
<dbReference type="NCBIfam" id="NF002528">
    <property type="entry name" value="PRK01966.1-4"/>
    <property type="match status" value="1"/>
</dbReference>
<dbReference type="Pfam" id="PF07478">
    <property type="entry name" value="Dala_Dala_lig_C"/>
    <property type="match status" value="1"/>
</dbReference>
<evidence type="ECO:0000256" key="6">
    <source>
        <dbReference type="ARBA" id="ARBA00022741"/>
    </source>
</evidence>
<dbReference type="InterPro" id="IPR011761">
    <property type="entry name" value="ATP-grasp"/>
</dbReference>
<comment type="similarity">
    <text evidence="3 13">Belongs to the D-alanine--D-alanine ligase family.</text>
</comment>
<evidence type="ECO:0000256" key="14">
    <source>
        <dbReference type="PROSITE-ProRule" id="PRU00409"/>
    </source>
</evidence>
<dbReference type="InterPro" id="IPR011127">
    <property type="entry name" value="Dala_Dala_lig_N"/>
</dbReference>
<evidence type="ECO:0000256" key="8">
    <source>
        <dbReference type="ARBA" id="ARBA00022842"/>
    </source>
</evidence>
<comment type="subcellular location">
    <subcellularLocation>
        <location evidence="13">Cytoplasm</location>
    </subcellularLocation>
</comment>
<keyword evidence="4 13" id="KW-0436">Ligase</keyword>
<protein>
    <recommendedName>
        <fullName evidence="13">D-alanine--D-alanine ligase</fullName>
        <ecNumber evidence="13">6.3.2.4</ecNumber>
    </recommendedName>
    <alternativeName>
        <fullName evidence="13">D-Ala-D-Ala ligase</fullName>
    </alternativeName>
    <alternativeName>
        <fullName evidence="13">D-alanylalanine synthetase</fullName>
    </alternativeName>
</protein>
<dbReference type="PIRSF" id="PIRSF039102">
    <property type="entry name" value="Ddl/VanB"/>
    <property type="match status" value="1"/>
</dbReference>
<evidence type="ECO:0000256" key="13">
    <source>
        <dbReference type="HAMAP-Rule" id="MF_00047"/>
    </source>
</evidence>
<comment type="function">
    <text evidence="13">Cell wall formation.</text>
</comment>
<dbReference type="EMBL" id="BAAAHE010000044">
    <property type="protein sequence ID" value="GAA0632573.1"/>
    <property type="molecule type" value="Genomic_DNA"/>
</dbReference>
<dbReference type="SUPFAM" id="SSF56059">
    <property type="entry name" value="Glutathione synthetase ATP-binding domain-like"/>
    <property type="match status" value="1"/>
</dbReference>
<feature type="domain" description="ATP-grasp" evidence="15">
    <location>
        <begin position="151"/>
        <end position="365"/>
    </location>
</feature>
<dbReference type="Gene3D" id="3.30.470.20">
    <property type="entry name" value="ATP-grasp fold, B domain"/>
    <property type="match status" value="1"/>
</dbReference>
<accession>A0ABN1H8J2</accession>
<dbReference type="Pfam" id="PF01820">
    <property type="entry name" value="Dala_Dala_lig_N"/>
    <property type="match status" value="1"/>
</dbReference>
<evidence type="ECO:0000259" key="15">
    <source>
        <dbReference type="PROSITE" id="PS50975"/>
    </source>
</evidence>
<dbReference type="InterPro" id="IPR000291">
    <property type="entry name" value="D-Ala_lig_Van_CS"/>
</dbReference>
<gene>
    <name evidence="13" type="primary">ddl</name>
    <name evidence="16" type="ORF">GCM10009547_40500</name>
</gene>
<dbReference type="InterPro" id="IPR011095">
    <property type="entry name" value="Dala_Dala_lig_C"/>
</dbReference>
<sequence>MSANTKTRVAVIFGGRSSEHAVSCVSAGSVLRAIDRTAYEVVPIGISTEGGWVLAVDDPDQLVIRDGKLPQVDATRPAVVLPGDPTARALTVFDESQPSGALGEIDVVFPVLHGPYGEDGTIQGLLEMADLPYVGSGVLSSAVSMDKAHMKVALAGAGLPVCDYVVVTARRWKTENAAVRDEIAALGWPVFVKPARAGSSVGITKVKRPEDLDAAMAAAQEWDPKVIVEATVIGREIECGVLEGVVGPEGVQGAPEASVTAEIRVLGDREFYDFEAKYLDDSTELTVPADLDEEVAAKVRALSVKAFEALSCESLARVDFFVCPDGSVLVNEVNTMPGFTPVSMFPRMWAATGVDYPTLIDRLLSTALQRRSGLR</sequence>
<keyword evidence="9 13" id="KW-0133">Cell shape</keyword>
<dbReference type="Gene3D" id="3.40.50.20">
    <property type="match status" value="1"/>
</dbReference>
<evidence type="ECO:0000313" key="16">
    <source>
        <dbReference type="EMBL" id="GAA0632573.1"/>
    </source>
</evidence>
<dbReference type="PROSITE" id="PS50975">
    <property type="entry name" value="ATP_GRASP"/>
    <property type="match status" value="1"/>
</dbReference>
<dbReference type="PROSITE" id="PS00843">
    <property type="entry name" value="DALA_DALA_LIGASE_1"/>
    <property type="match status" value="1"/>
</dbReference>
<dbReference type="InterPro" id="IPR005905">
    <property type="entry name" value="D_ala_D_ala"/>
</dbReference>
<dbReference type="RefSeq" id="WP_344608156.1">
    <property type="nucleotide sequence ID" value="NZ_BAAAHE010000044.1"/>
</dbReference>
<evidence type="ECO:0000256" key="12">
    <source>
        <dbReference type="ARBA" id="ARBA00023316"/>
    </source>
</evidence>
<evidence type="ECO:0000256" key="9">
    <source>
        <dbReference type="ARBA" id="ARBA00022960"/>
    </source>
</evidence>
<dbReference type="InterPro" id="IPR016185">
    <property type="entry name" value="PreATP-grasp_dom_sf"/>
</dbReference>
<dbReference type="Gene3D" id="3.30.1490.20">
    <property type="entry name" value="ATP-grasp fold, A domain"/>
    <property type="match status" value="1"/>
</dbReference>
<dbReference type="Proteomes" id="UP001500957">
    <property type="component" value="Unassembled WGS sequence"/>
</dbReference>
<organism evidence="16 17">
    <name type="scientific">Sporichthya brevicatena</name>
    <dbReference type="NCBI Taxonomy" id="171442"/>
    <lineage>
        <taxon>Bacteria</taxon>
        <taxon>Bacillati</taxon>
        <taxon>Actinomycetota</taxon>
        <taxon>Actinomycetes</taxon>
        <taxon>Sporichthyales</taxon>
        <taxon>Sporichthyaceae</taxon>
        <taxon>Sporichthya</taxon>
    </lineage>
</organism>
<evidence type="ECO:0000256" key="11">
    <source>
        <dbReference type="ARBA" id="ARBA00023211"/>
    </source>
</evidence>
<evidence type="ECO:0000256" key="1">
    <source>
        <dbReference type="ARBA" id="ARBA00001936"/>
    </source>
</evidence>
<dbReference type="SUPFAM" id="SSF52440">
    <property type="entry name" value="PreATP-grasp domain"/>
    <property type="match status" value="1"/>
</dbReference>
<dbReference type="HAMAP" id="MF_00047">
    <property type="entry name" value="Dala_Dala_lig"/>
    <property type="match status" value="1"/>
</dbReference>
<dbReference type="NCBIfam" id="TIGR01205">
    <property type="entry name" value="D_ala_D_alaTIGR"/>
    <property type="match status" value="1"/>
</dbReference>
<proteinExistence type="inferred from homology"/>
<dbReference type="InterPro" id="IPR013815">
    <property type="entry name" value="ATP_grasp_subdomain_1"/>
</dbReference>
<reference evidence="16 17" key="1">
    <citation type="journal article" date="2019" name="Int. J. Syst. Evol. Microbiol.">
        <title>The Global Catalogue of Microorganisms (GCM) 10K type strain sequencing project: providing services to taxonomists for standard genome sequencing and annotation.</title>
        <authorList>
            <consortium name="The Broad Institute Genomics Platform"/>
            <consortium name="The Broad Institute Genome Sequencing Center for Infectious Disease"/>
            <person name="Wu L."/>
            <person name="Ma J."/>
        </authorList>
    </citation>
    <scope>NUCLEOTIDE SEQUENCE [LARGE SCALE GENOMIC DNA]</scope>
    <source>
        <strain evidence="16 17">JCM 10671</strain>
    </source>
</reference>
<keyword evidence="17" id="KW-1185">Reference proteome</keyword>
<keyword evidence="7 14" id="KW-0067">ATP-binding</keyword>
<evidence type="ECO:0000256" key="3">
    <source>
        <dbReference type="ARBA" id="ARBA00010871"/>
    </source>
</evidence>
<keyword evidence="13" id="KW-0963">Cytoplasm</keyword>
<evidence type="ECO:0000256" key="5">
    <source>
        <dbReference type="ARBA" id="ARBA00022723"/>
    </source>
</evidence>